<comment type="caution">
    <text evidence="1">The sequence shown here is derived from an EMBL/GenBank/DDBJ whole genome shotgun (WGS) entry which is preliminary data.</text>
</comment>
<evidence type="ECO:0000313" key="1">
    <source>
        <dbReference type="EMBL" id="RVW44229.1"/>
    </source>
</evidence>
<dbReference type="Proteomes" id="UP000288805">
    <property type="component" value="Unassembled WGS sequence"/>
</dbReference>
<protein>
    <submittedName>
        <fullName evidence="1">Uncharacterized protein</fullName>
    </submittedName>
</protein>
<name>A0A438E9A6_VITVI</name>
<evidence type="ECO:0000313" key="2">
    <source>
        <dbReference type="Proteomes" id="UP000288805"/>
    </source>
</evidence>
<sequence length="231" mass="25116">MEASSGMEKSPAVGKGKIASGYGLEAQTSSPAKKKRRSVQKSCGLSFSLQALSADKAFGVAANLLSEKDKVVFDVNPEGSGSIAWGKGFDITKRSGPHNLFSDDYRKDFWAEWGPILVAEQSWCCLLLKNQSPAAPTLPRSVIQSLNPLENREKSEFFDIKDDDGTVGQNSVGFPNLVVEVNQIAHPTSQMTDSVNPVMPNTNPSPIQTTVSQRVVCGFPNRRVPNRRNFS</sequence>
<proteinExistence type="predicted"/>
<gene>
    <name evidence="1" type="ORF">CK203_089442</name>
</gene>
<dbReference type="AlphaFoldDB" id="A0A438E9A6"/>
<dbReference type="EMBL" id="QGNW01001359">
    <property type="protein sequence ID" value="RVW44229.1"/>
    <property type="molecule type" value="Genomic_DNA"/>
</dbReference>
<reference evidence="1 2" key="1">
    <citation type="journal article" date="2018" name="PLoS Genet.">
        <title>Population sequencing reveals clonal diversity and ancestral inbreeding in the grapevine cultivar Chardonnay.</title>
        <authorList>
            <person name="Roach M.J."/>
            <person name="Johnson D.L."/>
            <person name="Bohlmann J."/>
            <person name="van Vuuren H.J."/>
            <person name="Jones S.J."/>
            <person name="Pretorius I.S."/>
            <person name="Schmidt S.A."/>
            <person name="Borneman A.R."/>
        </authorList>
    </citation>
    <scope>NUCLEOTIDE SEQUENCE [LARGE SCALE GENOMIC DNA]</scope>
    <source>
        <strain evidence="2">cv. Chardonnay</strain>
        <tissue evidence="1">Leaf</tissue>
    </source>
</reference>
<organism evidence="1 2">
    <name type="scientific">Vitis vinifera</name>
    <name type="common">Grape</name>
    <dbReference type="NCBI Taxonomy" id="29760"/>
    <lineage>
        <taxon>Eukaryota</taxon>
        <taxon>Viridiplantae</taxon>
        <taxon>Streptophyta</taxon>
        <taxon>Embryophyta</taxon>
        <taxon>Tracheophyta</taxon>
        <taxon>Spermatophyta</taxon>
        <taxon>Magnoliopsida</taxon>
        <taxon>eudicotyledons</taxon>
        <taxon>Gunneridae</taxon>
        <taxon>Pentapetalae</taxon>
        <taxon>rosids</taxon>
        <taxon>Vitales</taxon>
        <taxon>Vitaceae</taxon>
        <taxon>Viteae</taxon>
        <taxon>Vitis</taxon>
    </lineage>
</organism>
<accession>A0A438E9A6</accession>